<dbReference type="InterPro" id="IPR025436">
    <property type="entry name" value="DUF4179"/>
</dbReference>
<dbReference type="InterPro" id="IPR013249">
    <property type="entry name" value="RNA_pol_sigma70_r4_t2"/>
</dbReference>
<dbReference type="GO" id="GO:0003677">
    <property type="term" value="F:DNA binding"/>
    <property type="evidence" value="ECO:0007669"/>
    <property type="project" value="InterPro"/>
</dbReference>
<gene>
    <name evidence="4" type="ORF">KHA99_22155</name>
</gene>
<dbReference type="Proteomes" id="UP000679749">
    <property type="component" value="Unassembled WGS sequence"/>
</dbReference>
<keyword evidence="1" id="KW-0472">Membrane</keyword>
<dbReference type="InterPro" id="IPR013324">
    <property type="entry name" value="RNA_pol_sigma_r3/r4-like"/>
</dbReference>
<name>A0A942UBJ3_9BACI</name>
<dbReference type="NCBIfam" id="TIGR02937">
    <property type="entry name" value="sigma70-ECF"/>
    <property type="match status" value="1"/>
</dbReference>
<dbReference type="Gene3D" id="2.60.40.1630">
    <property type="entry name" value="bacillus anthracis domain"/>
    <property type="match status" value="1"/>
</dbReference>
<feature type="domain" description="RNA polymerase sigma factor 70 region 4 type 2" evidence="2">
    <location>
        <begin position="102"/>
        <end position="149"/>
    </location>
</feature>
<dbReference type="InterPro" id="IPR014284">
    <property type="entry name" value="RNA_pol_sigma-70_dom"/>
</dbReference>
<dbReference type="EMBL" id="JAGYPF010000004">
    <property type="protein sequence ID" value="MBS4215149.1"/>
    <property type="molecule type" value="Genomic_DNA"/>
</dbReference>
<dbReference type="Pfam" id="PF13786">
    <property type="entry name" value="DUF4179"/>
    <property type="match status" value="1"/>
</dbReference>
<proteinExistence type="predicted"/>
<dbReference type="Gene3D" id="1.10.1740.10">
    <property type="match status" value="1"/>
</dbReference>
<keyword evidence="5" id="KW-1185">Reference proteome</keyword>
<keyword evidence="1" id="KW-1133">Transmembrane helix</keyword>
<evidence type="ECO:0000256" key="1">
    <source>
        <dbReference type="SAM" id="Phobius"/>
    </source>
</evidence>
<evidence type="ECO:0000313" key="4">
    <source>
        <dbReference type="EMBL" id="MBS4215149.1"/>
    </source>
</evidence>
<dbReference type="InterPro" id="IPR013325">
    <property type="entry name" value="RNA_pol_sigma_r2"/>
</dbReference>
<dbReference type="AlphaFoldDB" id="A0A942UBJ3"/>
<dbReference type="SUPFAM" id="SSF88659">
    <property type="entry name" value="Sigma3 and sigma4 domains of RNA polymerase sigma factors"/>
    <property type="match status" value="1"/>
</dbReference>
<comment type="caution">
    <text evidence="4">The sequence shown here is derived from an EMBL/GenBank/DDBJ whole genome shotgun (WGS) entry which is preliminary data.</text>
</comment>
<evidence type="ECO:0000259" key="2">
    <source>
        <dbReference type="Pfam" id="PF08281"/>
    </source>
</evidence>
<dbReference type="Gene3D" id="1.10.10.10">
    <property type="entry name" value="Winged helix-like DNA-binding domain superfamily/Winged helix DNA-binding domain"/>
    <property type="match status" value="1"/>
</dbReference>
<dbReference type="InterPro" id="IPR036388">
    <property type="entry name" value="WH-like_DNA-bd_sf"/>
</dbReference>
<organism evidence="4 5">
    <name type="scientific">Neobacillus rhizophilus</name>
    <dbReference type="NCBI Taxonomy" id="2833579"/>
    <lineage>
        <taxon>Bacteria</taxon>
        <taxon>Bacillati</taxon>
        <taxon>Bacillota</taxon>
        <taxon>Bacilli</taxon>
        <taxon>Bacillales</taxon>
        <taxon>Bacillaceae</taxon>
        <taxon>Neobacillus</taxon>
    </lineage>
</organism>
<dbReference type="GO" id="GO:0016987">
    <property type="term" value="F:sigma factor activity"/>
    <property type="evidence" value="ECO:0007669"/>
    <property type="project" value="InterPro"/>
</dbReference>
<feature type="transmembrane region" description="Helical" evidence="1">
    <location>
        <begin position="255"/>
        <end position="283"/>
    </location>
</feature>
<feature type="domain" description="DUF4179" evidence="3">
    <location>
        <begin position="249"/>
        <end position="333"/>
    </location>
</feature>
<dbReference type="Pfam" id="PF08281">
    <property type="entry name" value="Sigma70_r4_2"/>
    <property type="match status" value="1"/>
</dbReference>
<dbReference type="GO" id="GO:0006352">
    <property type="term" value="P:DNA-templated transcription initiation"/>
    <property type="evidence" value="ECO:0007669"/>
    <property type="project" value="InterPro"/>
</dbReference>
<evidence type="ECO:0000259" key="3">
    <source>
        <dbReference type="Pfam" id="PF13786"/>
    </source>
</evidence>
<keyword evidence="1" id="KW-0812">Transmembrane</keyword>
<sequence length="692" mass="80391">MIPAKIDSMSITMIREKNVESIVDWFDQHKLLYFTLGWTYLRNQQQMEELFYRAIIKVHKELPRFNNQTSFDTWVTSIFIHTCRELSHDGSLQTLEESEPRQDLFKALDQLKKYEKEAVALTYIKGVSHEEAAHLLQVSVEKMKEYLFSGIQSLKKEMWYGSSFNGCKEYHRYYIDYLERNLERSKKIDFEIHIYHCQVCQEDLTAFQDVMLTMLNLTERMEDFRVPSDFLGNVKARLVEKEKHRQLKTKKRRRIGIVIAGVLVLLLGLEVFTGTITNLYYYWTEENQELRAFLQHDLGDRLNLEAESDGVKIRIKGAIADDVQTLVFYEIEDMDEENQYMMNYDDGVFVENEYEIMSRETNPRYYPPDLKSDINNKEKNVYQGKISLRPLTKDNGTIKLKITKLQKLLRDSSDKHGFNGYENMENATGEWNFEIPVTKQSSIEYALDGETVVEGIPVLIDKLTIAPTATLLQYAINNVQPKKRIEVLNIDNIEVNNKKLKADRYGGSFLDSHQDLNWSTFQTNFAPLYGEEPKEINVQFGFINIAVEDQKSIELDASLEYPQTFEYAGSTISIDKLEDGQPTVIVISNNEIENRAFEALNFNIVVEDENELSSVEMNSEVVIVDKNGVKYDMNAVTPVSFEEIEQPQYFATVQSMRIEGKKAGEKVIPKNLEIYGYNTTKYLDDVVKISLK</sequence>
<reference evidence="4" key="1">
    <citation type="submission" date="2021-05" db="EMBL/GenBank/DDBJ databases">
        <title>Novel Bacillus species.</title>
        <authorList>
            <person name="Liu G."/>
        </authorList>
    </citation>
    <scope>NUCLEOTIDE SEQUENCE</scope>
    <source>
        <strain evidence="4">FJAT-49825</strain>
    </source>
</reference>
<accession>A0A942UBJ3</accession>
<protein>
    <submittedName>
        <fullName evidence="4">Sigma-70 family RNA polymerase sigma factor</fullName>
    </submittedName>
</protein>
<dbReference type="RefSeq" id="WP_213119630.1">
    <property type="nucleotide sequence ID" value="NZ_JAGYPF010000004.1"/>
</dbReference>
<dbReference type="SUPFAM" id="SSF88946">
    <property type="entry name" value="Sigma2 domain of RNA polymerase sigma factors"/>
    <property type="match status" value="1"/>
</dbReference>
<evidence type="ECO:0000313" key="5">
    <source>
        <dbReference type="Proteomes" id="UP000679749"/>
    </source>
</evidence>